<evidence type="ECO:0000256" key="3">
    <source>
        <dbReference type="ARBA" id="ARBA00005119"/>
    </source>
</evidence>
<evidence type="ECO:0000256" key="7">
    <source>
        <dbReference type="ARBA" id="ARBA00022516"/>
    </source>
</evidence>
<keyword evidence="13 17" id="KW-0472">Membrane</keyword>
<accession>A0A2J7ZXQ9</accession>
<comment type="pathway">
    <text evidence="3 16">Phospholipid metabolism; CDP-diacylglycerol biosynthesis; CDP-diacylglycerol from sn-glycerol 3-phosphate: step 3/3.</text>
</comment>
<dbReference type="EC" id="2.7.7.41" evidence="6 16"/>
<proteinExistence type="inferred from homology"/>
<organism evidence="18 19">
    <name type="scientific">Tetrabaena socialis</name>
    <dbReference type="NCBI Taxonomy" id="47790"/>
    <lineage>
        <taxon>Eukaryota</taxon>
        <taxon>Viridiplantae</taxon>
        <taxon>Chlorophyta</taxon>
        <taxon>core chlorophytes</taxon>
        <taxon>Chlorophyceae</taxon>
        <taxon>CS clade</taxon>
        <taxon>Chlamydomonadales</taxon>
        <taxon>Tetrabaenaceae</taxon>
        <taxon>Tetrabaena</taxon>
    </lineage>
</organism>
<evidence type="ECO:0000256" key="16">
    <source>
        <dbReference type="RuleBase" id="RU003938"/>
    </source>
</evidence>
<name>A0A2J7ZXQ9_9CHLO</name>
<evidence type="ECO:0000256" key="2">
    <source>
        <dbReference type="ARBA" id="ARBA00004141"/>
    </source>
</evidence>
<feature type="transmembrane region" description="Helical" evidence="17">
    <location>
        <begin position="69"/>
        <end position="91"/>
    </location>
</feature>
<keyword evidence="7" id="KW-0444">Lipid biosynthesis</keyword>
<evidence type="ECO:0000256" key="15">
    <source>
        <dbReference type="ARBA" id="ARBA00023264"/>
    </source>
</evidence>
<keyword evidence="8 16" id="KW-0808">Transferase</keyword>
<dbReference type="OrthoDB" id="10260889at2759"/>
<dbReference type="PROSITE" id="PS01315">
    <property type="entry name" value="CDS"/>
    <property type="match status" value="1"/>
</dbReference>
<keyword evidence="15" id="KW-1208">Phospholipid metabolism</keyword>
<comment type="caution">
    <text evidence="18">The sequence shown here is derived from an EMBL/GenBank/DDBJ whole genome shotgun (WGS) entry which is preliminary data.</text>
</comment>
<comment type="subcellular location">
    <subcellularLocation>
        <location evidence="2">Membrane</location>
        <topology evidence="2">Multi-pass membrane protein</topology>
    </subcellularLocation>
</comment>
<dbReference type="PANTHER" id="PTHR13773:SF8">
    <property type="entry name" value="PHOSPHATIDATE CYTIDYLYLTRANSFERASE, PHOTORECEPTOR-SPECIFIC"/>
    <property type="match status" value="1"/>
</dbReference>
<evidence type="ECO:0000313" key="18">
    <source>
        <dbReference type="EMBL" id="PNH05050.1"/>
    </source>
</evidence>
<evidence type="ECO:0000256" key="4">
    <source>
        <dbReference type="ARBA" id="ARBA00005189"/>
    </source>
</evidence>
<keyword evidence="9 16" id="KW-0812">Transmembrane</keyword>
<evidence type="ECO:0000256" key="9">
    <source>
        <dbReference type="ARBA" id="ARBA00022692"/>
    </source>
</evidence>
<comment type="similarity">
    <text evidence="5 16">Belongs to the CDS family.</text>
</comment>
<evidence type="ECO:0000256" key="6">
    <source>
        <dbReference type="ARBA" id="ARBA00012487"/>
    </source>
</evidence>
<evidence type="ECO:0000256" key="1">
    <source>
        <dbReference type="ARBA" id="ARBA00001698"/>
    </source>
</evidence>
<gene>
    <name evidence="18" type="ORF">TSOC_008725</name>
</gene>
<evidence type="ECO:0000256" key="5">
    <source>
        <dbReference type="ARBA" id="ARBA00010185"/>
    </source>
</evidence>
<dbReference type="EMBL" id="PGGS01000339">
    <property type="protein sequence ID" value="PNH05050.1"/>
    <property type="molecule type" value="Genomic_DNA"/>
</dbReference>
<dbReference type="InterPro" id="IPR016720">
    <property type="entry name" value="PC_Trfase_euk"/>
</dbReference>
<sequence>MTCPRKDLTVFKGLECTPDEVYVPTTYGLADIAALLPRALSAYLSLLAERLPAAVRSLLEDFSFTVAPIQWHALSLASFASIIAPFGGFFASGFKRAFRMKDFGDTIPGHGGVTDRFDCQILMAVFAYCYYYSYISKPEVTLGDVLLMATKLNDHDQILLFGKMGNLLAGEGLIPEGIMDSLRRHLGNRFTWEVPDS</sequence>
<comment type="pathway">
    <text evidence="4">Lipid metabolism.</text>
</comment>
<keyword evidence="14" id="KW-0594">Phospholipid biosynthesis</keyword>
<keyword evidence="12" id="KW-0443">Lipid metabolism</keyword>
<dbReference type="PANTHER" id="PTHR13773">
    <property type="entry name" value="PHOSPHATIDATE CYTIDYLYLTRANSFERASE"/>
    <property type="match status" value="1"/>
</dbReference>
<evidence type="ECO:0000256" key="17">
    <source>
        <dbReference type="SAM" id="Phobius"/>
    </source>
</evidence>
<keyword evidence="11 17" id="KW-1133">Transmembrane helix</keyword>
<keyword evidence="10 16" id="KW-0548">Nucleotidyltransferase</keyword>
<evidence type="ECO:0000256" key="11">
    <source>
        <dbReference type="ARBA" id="ARBA00022989"/>
    </source>
</evidence>
<dbReference type="Pfam" id="PF01148">
    <property type="entry name" value="CTP_transf_1"/>
    <property type="match status" value="1"/>
</dbReference>
<evidence type="ECO:0000256" key="14">
    <source>
        <dbReference type="ARBA" id="ARBA00023209"/>
    </source>
</evidence>
<dbReference type="UniPathway" id="UPA00557">
    <property type="reaction ID" value="UER00614"/>
</dbReference>
<dbReference type="GO" id="GO:0005789">
    <property type="term" value="C:endoplasmic reticulum membrane"/>
    <property type="evidence" value="ECO:0007669"/>
    <property type="project" value="TreeGrafter"/>
</dbReference>
<dbReference type="GO" id="GO:0016024">
    <property type="term" value="P:CDP-diacylglycerol biosynthetic process"/>
    <property type="evidence" value="ECO:0007669"/>
    <property type="project" value="UniProtKB-UniPathway"/>
</dbReference>
<dbReference type="GO" id="GO:0004605">
    <property type="term" value="F:phosphatidate cytidylyltransferase activity"/>
    <property type="evidence" value="ECO:0007669"/>
    <property type="project" value="UniProtKB-EC"/>
</dbReference>
<evidence type="ECO:0000256" key="10">
    <source>
        <dbReference type="ARBA" id="ARBA00022695"/>
    </source>
</evidence>
<dbReference type="Proteomes" id="UP000236333">
    <property type="component" value="Unassembled WGS sequence"/>
</dbReference>
<keyword evidence="19" id="KW-1185">Reference proteome</keyword>
<evidence type="ECO:0000313" key="19">
    <source>
        <dbReference type="Proteomes" id="UP000236333"/>
    </source>
</evidence>
<reference evidence="18 19" key="1">
    <citation type="journal article" date="2017" name="Mol. Biol. Evol.">
        <title>The 4-celled Tetrabaena socialis nuclear genome reveals the essential components for genetic control of cell number at the origin of multicellularity in the volvocine lineage.</title>
        <authorList>
            <person name="Featherston J."/>
            <person name="Arakaki Y."/>
            <person name="Hanschen E.R."/>
            <person name="Ferris P.J."/>
            <person name="Michod R.E."/>
            <person name="Olson B.J.S.C."/>
            <person name="Nozaki H."/>
            <person name="Durand P.M."/>
        </authorList>
    </citation>
    <scope>NUCLEOTIDE SEQUENCE [LARGE SCALE GENOMIC DNA]</scope>
    <source>
        <strain evidence="18 19">NIES-571</strain>
    </source>
</reference>
<evidence type="ECO:0000256" key="13">
    <source>
        <dbReference type="ARBA" id="ARBA00023136"/>
    </source>
</evidence>
<evidence type="ECO:0000256" key="8">
    <source>
        <dbReference type="ARBA" id="ARBA00022679"/>
    </source>
</evidence>
<dbReference type="InterPro" id="IPR000374">
    <property type="entry name" value="PC_trans"/>
</dbReference>
<comment type="catalytic activity">
    <reaction evidence="1 16">
        <text>a 1,2-diacyl-sn-glycero-3-phosphate + CTP + H(+) = a CDP-1,2-diacyl-sn-glycerol + diphosphate</text>
        <dbReference type="Rhea" id="RHEA:16229"/>
        <dbReference type="ChEBI" id="CHEBI:15378"/>
        <dbReference type="ChEBI" id="CHEBI:33019"/>
        <dbReference type="ChEBI" id="CHEBI:37563"/>
        <dbReference type="ChEBI" id="CHEBI:58332"/>
        <dbReference type="ChEBI" id="CHEBI:58608"/>
        <dbReference type="EC" id="2.7.7.41"/>
    </reaction>
</comment>
<protein>
    <recommendedName>
        <fullName evidence="6 16">Phosphatidate cytidylyltransferase</fullName>
        <ecNumber evidence="6 16">2.7.7.41</ecNumber>
    </recommendedName>
</protein>
<dbReference type="AlphaFoldDB" id="A0A2J7ZXQ9"/>
<evidence type="ECO:0000256" key="12">
    <source>
        <dbReference type="ARBA" id="ARBA00023098"/>
    </source>
</evidence>